<name>H2Y1G7_CIOIN</name>
<reference evidence="6" key="3">
    <citation type="submission" date="2025-08" db="UniProtKB">
        <authorList>
            <consortium name="Ensembl"/>
        </authorList>
    </citation>
    <scope>IDENTIFICATION</scope>
</reference>
<dbReference type="PROSITE" id="PS51034">
    <property type="entry name" value="ZP_2"/>
    <property type="match status" value="1"/>
</dbReference>
<dbReference type="PANTHER" id="PTHR14002:SF20">
    <property type="entry name" value="ZONA PELLUCIDA-LIKE DOMAIN-CONTAINING PROTEIN 1"/>
    <property type="match status" value="1"/>
</dbReference>
<dbReference type="AlphaFoldDB" id="H2Y1G7"/>
<keyword evidence="7" id="KW-1185">Reference proteome</keyword>
<dbReference type="PANTHER" id="PTHR14002">
    <property type="entry name" value="ENDOGLIN/TGF-BETA RECEPTOR TYPE III"/>
    <property type="match status" value="1"/>
</dbReference>
<dbReference type="InterPro" id="IPR001507">
    <property type="entry name" value="ZP_dom"/>
</dbReference>
<feature type="signal peptide" evidence="4">
    <location>
        <begin position="1"/>
        <end position="29"/>
    </location>
</feature>
<evidence type="ECO:0000313" key="6">
    <source>
        <dbReference type="Ensembl" id="ENSCINP00000035751.1"/>
    </source>
</evidence>
<dbReference type="GO" id="GO:0005615">
    <property type="term" value="C:extracellular space"/>
    <property type="evidence" value="ECO:0000318"/>
    <property type="project" value="GO_Central"/>
</dbReference>
<dbReference type="InParanoid" id="H2Y1G7"/>
<accession>H2Y1G7</accession>
<evidence type="ECO:0000256" key="2">
    <source>
        <dbReference type="ARBA" id="ARBA00023157"/>
    </source>
</evidence>
<keyword evidence="3" id="KW-1133">Transmembrane helix</keyword>
<evidence type="ECO:0000313" key="7">
    <source>
        <dbReference type="Proteomes" id="UP000008144"/>
    </source>
</evidence>
<feature type="domain" description="ZP" evidence="5">
    <location>
        <begin position="1"/>
        <end position="179"/>
    </location>
</feature>
<dbReference type="Pfam" id="PF00100">
    <property type="entry name" value="Zona_pellucida"/>
    <property type="match status" value="1"/>
</dbReference>
<dbReference type="HOGENOM" id="CLU_1158623_0_0_1"/>
<dbReference type="EMBL" id="EAAA01001685">
    <property type="status" value="NOT_ANNOTATED_CDS"/>
    <property type="molecule type" value="Genomic_DNA"/>
</dbReference>
<sequence>MNGRQVTTVIIRAVVPCFIFFFRYGKTECADGNIIITSGPCNYNITATMTLFEDRLFRIPAQFPLRLQTSSFLNIAVLLQSTSRPAPSNKLMLERCWATRSNDHVVGHTDDDFLSFPGCPASPYQTAIQVTDNSFSNQVNISFPPFFLLRNDTSFYIHCSVGACNRCLENKCLASAPTEIATFTRAAELLSAGPFIREFMIPATTTAAPIIIRYTSPVITILTVILATVIVFLLAIVIMY</sequence>
<evidence type="ECO:0000256" key="3">
    <source>
        <dbReference type="SAM" id="Phobius"/>
    </source>
</evidence>
<reference evidence="6" key="4">
    <citation type="submission" date="2025-09" db="UniProtKB">
        <authorList>
            <consortium name="Ensembl"/>
        </authorList>
    </citation>
    <scope>IDENTIFICATION</scope>
</reference>
<reference evidence="7" key="1">
    <citation type="journal article" date="2002" name="Science">
        <title>The draft genome of Ciona intestinalis: insights into chordate and vertebrate origins.</title>
        <authorList>
            <person name="Dehal P."/>
            <person name="Satou Y."/>
            <person name="Campbell R.K."/>
            <person name="Chapman J."/>
            <person name="Degnan B."/>
            <person name="De Tomaso A."/>
            <person name="Davidson B."/>
            <person name="Di Gregorio A."/>
            <person name="Gelpke M."/>
            <person name="Goodstein D.M."/>
            <person name="Harafuji N."/>
            <person name="Hastings K.E."/>
            <person name="Ho I."/>
            <person name="Hotta K."/>
            <person name="Huang W."/>
            <person name="Kawashima T."/>
            <person name="Lemaire P."/>
            <person name="Martinez D."/>
            <person name="Meinertzhagen I.A."/>
            <person name="Necula S."/>
            <person name="Nonaka M."/>
            <person name="Putnam N."/>
            <person name="Rash S."/>
            <person name="Saiga H."/>
            <person name="Satake M."/>
            <person name="Terry A."/>
            <person name="Yamada L."/>
            <person name="Wang H.G."/>
            <person name="Awazu S."/>
            <person name="Azumi K."/>
            <person name="Boore J."/>
            <person name="Branno M."/>
            <person name="Chin-Bow S."/>
            <person name="DeSantis R."/>
            <person name="Doyle S."/>
            <person name="Francino P."/>
            <person name="Keys D.N."/>
            <person name="Haga S."/>
            <person name="Hayashi H."/>
            <person name="Hino K."/>
            <person name="Imai K.S."/>
            <person name="Inaba K."/>
            <person name="Kano S."/>
            <person name="Kobayashi K."/>
            <person name="Kobayashi M."/>
            <person name="Lee B.I."/>
            <person name="Makabe K.W."/>
            <person name="Manohar C."/>
            <person name="Matassi G."/>
            <person name="Medina M."/>
            <person name="Mochizuki Y."/>
            <person name="Mount S."/>
            <person name="Morishita T."/>
            <person name="Miura S."/>
            <person name="Nakayama A."/>
            <person name="Nishizaka S."/>
            <person name="Nomoto H."/>
            <person name="Ohta F."/>
            <person name="Oishi K."/>
            <person name="Rigoutsos I."/>
            <person name="Sano M."/>
            <person name="Sasaki A."/>
            <person name="Sasakura Y."/>
            <person name="Shoguchi E."/>
            <person name="Shin-i T."/>
            <person name="Spagnuolo A."/>
            <person name="Stainier D."/>
            <person name="Suzuki M.M."/>
            <person name="Tassy O."/>
            <person name="Takatori N."/>
            <person name="Tokuoka M."/>
            <person name="Yagi K."/>
            <person name="Yoshizaki F."/>
            <person name="Wada S."/>
            <person name="Zhang C."/>
            <person name="Hyatt P.D."/>
            <person name="Larimer F."/>
            <person name="Detter C."/>
            <person name="Doggett N."/>
            <person name="Glavina T."/>
            <person name="Hawkins T."/>
            <person name="Richardson P."/>
            <person name="Lucas S."/>
            <person name="Kohara Y."/>
            <person name="Levine M."/>
            <person name="Satoh N."/>
            <person name="Rokhsar D.S."/>
        </authorList>
    </citation>
    <scope>NUCLEOTIDE SEQUENCE [LARGE SCALE GENOMIC DNA]</scope>
</reference>
<reference evidence="6" key="2">
    <citation type="journal article" date="2008" name="Genome Biol.">
        <title>Improved genome assembly and evidence-based global gene model set for the chordate Ciona intestinalis: new insight into intron and operon populations.</title>
        <authorList>
            <person name="Satou Y."/>
            <person name="Mineta K."/>
            <person name="Ogasawara M."/>
            <person name="Sasakura Y."/>
            <person name="Shoguchi E."/>
            <person name="Ueno K."/>
            <person name="Yamada L."/>
            <person name="Matsumoto J."/>
            <person name="Wasserscheid J."/>
            <person name="Dewar K."/>
            <person name="Wiley G.B."/>
            <person name="Macmil S.L."/>
            <person name="Roe B.A."/>
            <person name="Zeller R.W."/>
            <person name="Hastings K.E."/>
            <person name="Lemaire P."/>
            <person name="Lindquist E."/>
            <person name="Endo T."/>
            <person name="Hotta K."/>
            <person name="Inaba K."/>
        </authorList>
    </citation>
    <scope>NUCLEOTIDE SEQUENCE [LARGE SCALE GENOMIC DNA]</scope>
    <source>
        <strain evidence="6">wild type</strain>
    </source>
</reference>
<keyword evidence="3" id="KW-0812">Transmembrane</keyword>
<keyword evidence="2" id="KW-1015">Disulfide bond</keyword>
<keyword evidence="1 4" id="KW-0732">Signal</keyword>
<evidence type="ECO:0000259" key="5">
    <source>
        <dbReference type="PROSITE" id="PS51034"/>
    </source>
</evidence>
<protein>
    <recommendedName>
        <fullName evidence="5">ZP domain-containing protein</fullName>
    </recommendedName>
</protein>
<evidence type="ECO:0000256" key="1">
    <source>
        <dbReference type="ARBA" id="ARBA00022729"/>
    </source>
</evidence>
<organism evidence="6 7">
    <name type="scientific">Ciona intestinalis</name>
    <name type="common">Transparent sea squirt</name>
    <name type="synonym">Ascidia intestinalis</name>
    <dbReference type="NCBI Taxonomy" id="7719"/>
    <lineage>
        <taxon>Eukaryota</taxon>
        <taxon>Metazoa</taxon>
        <taxon>Chordata</taxon>
        <taxon>Tunicata</taxon>
        <taxon>Ascidiacea</taxon>
        <taxon>Phlebobranchia</taxon>
        <taxon>Cionidae</taxon>
        <taxon>Ciona</taxon>
    </lineage>
</organism>
<dbReference type="Ensembl" id="ENSCINT00000034016.1">
    <property type="protein sequence ID" value="ENSCINP00000035751.1"/>
    <property type="gene ID" value="ENSCING00000023759.1"/>
</dbReference>
<feature type="transmembrane region" description="Helical" evidence="3">
    <location>
        <begin position="218"/>
        <end position="239"/>
    </location>
</feature>
<feature type="chain" id="PRO_5003577653" description="ZP domain-containing protein" evidence="4">
    <location>
        <begin position="30"/>
        <end position="240"/>
    </location>
</feature>
<proteinExistence type="predicted"/>
<dbReference type="Gene3D" id="2.60.40.4100">
    <property type="entry name" value="Zona pellucida, ZP-C domain"/>
    <property type="match status" value="1"/>
</dbReference>
<dbReference type="InterPro" id="IPR055355">
    <property type="entry name" value="ZP-C"/>
</dbReference>
<dbReference type="Proteomes" id="UP000008144">
    <property type="component" value="Chromosome 3"/>
</dbReference>
<evidence type="ECO:0000256" key="4">
    <source>
        <dbReference type="SAM" id="SignalP"/>
    </source>
</evidence>
<dbReference type="GO" id="GO:0009986">
    <property type="term" value="C:cell surface"/>
    <property type="evidence" value="ECO:0000318"/>
    <property type="project" value="GO_Central"/>
</dbReference>
<keyword evidence="3" id="KW-0472">Membrane</keyword>
<dbReference type="InterPro" id="IPR042235">
    <property type="entry name" value="ZP-C_dom"/>
</dbReference>